<name>A0ABT3JS81_9XANT</name>
<keyword evidence="1" id="KW-0732">Signal</keyword>
<protein>
    <submittedName>
        <fullName evidence="2">EF-hand domain-containing protein</fullName>
    </submittedName>
</protein>
<sequence length="138" mass="14628">MTRCLAFRSTPLALALLAGLSATASAQTAQRPPAATSEPLREVPVQVRSQPLATGAVTHQAQVRVPAGEAPVTVRSIQPDNVIGNYRIDFAALDVDGDGFISREEAQANPALADEFNSLDTARRGKLAREQLAGWLLP</sequence>
<evidence type="ECO:0000313" key="2">
    <source>
        <dbReference type="EMBL" id="MCW4471357.1"/>
    </source>
</evidence>
<keyword evidence="3" id="KW-1185">Reference proteome</keyword>
<organism evidence="2 3">
    <name type="scientific">Xanthomonas chitinilytica</name>
    <dbReference type="NCBI Taxonomy" id="2989819"/>
    <lineage>
        <taxon>Bacteria</taxon>
        <taxon>Pseudomonadati</taxon>
        <taxon>Pseudomonadota</taxon>
        <taxon>Gammaproteobacteria</taxon>
        <taxon>Lysobacterales</taxon>
        <taxon>Lysobacteraceae</taxon>
        <taxon>Xanthomonas</taxon>
    </lineage>
</organism>
<dbReference type="RefSeq" id="WP_265126315.1">
    <property type="nucleotide sequence ID" value="NZ_JAPCHY010000002.1"/>
</dbReference>
<proteinExistence type="predicted"/>
<dbReference type="SUPFAM" id="SSF47473">
    <property type="entry name" value="EF-hand"/>
    <property type="match status" value="1"/>
</dbReference>
<accession>A0ABT3JS81</accession>
<feature type="chain" id="PRO_5047057205" evidence="1">
    <location>
        <begin position="27"/>
        <end position="138"/>
    </location>
</feature>
<reference evidence="2 3" key="1">
    <citation type="submission" date="2022-10" db="EMBL/GenBank/DDBJ databases">
        <title>Xanthomonas sp. H13-6.</title>
        <authorList>
            <person name="Liu X."/>
            <person name="Deng Z."/>
            <person name="Jiang Y."/>
            <person name="Yu T."/>
            <person name="Ai J."/>
        </authorList>
    </citation>
    <scope>NUCLEOTIDE SEQUENCE [LARGE SCALE GENOMIC DNA]</scope>
    <source>
        <strain evidence="2 3">H13-6</strain>
    </source>
</reference>
<dbReference type="Gene3D" id="1.10.238.10">
    <property type="entry name" value="EF-hand"/>
    <property type="match status" value="1"/>
</dbReference>
<dbReference type="EMBL" id="JAPCHY010000002">
    <property type="protein sequence ID" value="MCW4471357.1"/>
    <property type="molecule type" value="Genomic_DNA"/>
</dbReference>
<evidence type="ECO:0000256" key="1">
    <source>
        <dbReference type="SAM" id="SignalP"/>
    </source>
</evidence>
<gene>
    <name evidence="2" type="ORF">OK345_02415</name>
</gene>
<evidence type="ECO:0000313" key="3">
    <source>
        <dbReference type="Proteomes" id="UP001209922"/>
    </source>
</evidence>
<feature type="signal peptide" evidence="1">
    <location>
        <begin position="1"/>
        <end position="26"/>
    </location>
</feature>
<dbReference type="Proteomes" id="UP001209922">
    <property type="component" value="Unassembled WGS sequence"/>
</dbReference>
<comment type="caution">
    <text evidence="2">The sequence shown here is derived from an EMBL/GenBank/DDBJ whole genome shotgun (WGS) entry which is preliminary data.</text>
</comment>
<dbReference type="InterPro" id="IPR011992">
    <property type="entry name" value="EF-hand-dom_pair"/>
</dbReference>